<sequence length="77" mass="8684">MAAELFHLNQNAEVYMSDNSIDYIEIYDSTDIEEANNLLAAGWKLLNSTDRKTVFEDGSSTTTFVFLLGKPNPYTNN</sequence>
<evidence type="ECO:0000313" key="2">
    <source>
        <dbReference type="Proteomes" id="UP000286908"/>
    </source>
</evidence>
<evidence type="ECO:0000313" key="1">
    <source>
        <dbReference type="EMBL" id="RUT64319.1"/>
    </source>
</evidence>
<proteinExistence type="predicted"/>
<dbReference type="Proteomes" id="UP000286908">
    <property type="component" value="Unassembled WGS sequence"/>
</dbReference>
<geneLocation type="plasmid" evidence="1">
    <name>unnamed1</name>
</geneLocation>
<reference evidence="1 2" key="1">
    <citation type="submission" date="2017-08" db="EMBL/GenBank/DDBJ databases">
        <title>Draft genome sequence of pheromone producing symbiont Morganella morganii, of the female New Zealand grass grub Costelytra giveni.</title>
        <authorList>
            <person name="Laugraud A."/>
            <person name="Young S.D."/>
            <person name="Hurst M.H."/>
        </authorList>
    </citation>
    <scope>NUCLEOTIDE SEQUENCE [LARGE SCALE GENOMIC DNA]</scope>
    <source>
        <strain evidence="1 2">MMsCG</strain>
        <plasmid evidence="1">unnamed1</plasmid>
    </source>
</reference>
<comment type="caution">
    <text evidence="1">The sequence shown here is derived from an EMBL/GenBank/DDBJ whole genome shotgun (WGS) entry which is preliminary data.</text>
</comment>
<name>A0A433ZQH1_MORMO</name>
<organism evidence="1 2">
    <name type="scientific">Morganella morganii</name>
    <name type="common">Proteus morganii</name>
    <dbReference type="NCBI Taxonomy" id="582"/>
    <lineage>
        <taxon>Bacteria</taxon>
        <taxon>Pseudomonadati</taxon>
        <taxon>Pseudomonadota</taxon>
        <taxon>Gammaproteobacteria</taxon>
        <taxon>Enterobacterales</taxon>
        <taxon>Morganellaceae</taxon>
        <taxon>Morganella</taxon>
    </lineage>
</organism>
<accession>A0A433ZQH1</accession>
<protein>
    <submittedName>
        <fullName evidence="1">Uncharacterized protein</fullName>
    </submittedName>
</protein>
<dbReference type="EMBL" id="NRQY01000002">
    <property type="protein sequence ID" value="RUT64319.1"/>
    <property type="molecule type" value="Genomic_DNA"/>
</dbReference>
<dbReference type="OrthoDB" id="7007356at2"/>
<keyword evidence="1" id="KW-0614">Plasmid</keyword>
<gene>
    <name evidence="1" type="ORF">CKG00_14015</name>
</gene>
<dbReference type="AlphaFoldDB" id="A0A433ZQH1"/>